<proteinExistence type="predicted"/>
<sequence length="64" mass="7216">MPDATEPQLRAAKFAGAKKPANYAYGEFTLKDLPLEITLKKSRCTWKENRTSKNSYISIFCDAS</sequence>
<evidence type="ECO:0000313" key="1">
    <source>
        <dbReference type="Proteomes" id="UP000887565"/>
    </source>
</evidence>
<keyword evidence="1" id="KW-1185">Reference proteome</keyword>
<organism evidence="1 2">
    <name type="scientific">Romanomermis culicivorax</name>
    <name type="common">Nematode worm</name>
    <dbReference type="NCBI Taxonomy" id="13658"/>
    <lineage>
        <taxon>Eukaryota</taxon>
        <taxon>Metazoa</taxon>
        <taxon>Ecdysozoa</taxon>
        <taxon>Nematoda</taxon>
        <taxon>Enoplea</taxon>
        <taxon>Dorylaimia</taxon>
        <taxon>Mermithida</taxon>
        <taxon>Mermithoidea</taxon>
        <taxon>Mermithidae</taxon>
        <taxon>Romanomermis</taxon>
    </lineage>
</organism>
<protein>
    <submittedName>
        <fullName evidence="2">Uncharacterized protein</fullName>
    </submittedName>
</protein>
<evidence type="ECO:0000313" key="2">
    <source>
        <dbReference type="WBParaSite" id="nRc.2.0.1.t07871-RA"/>
    </source>
</evidence>
<reference evidence="2" key="1">
    <citation type="submission" date="2022-11" db="UniProtKB">
        <authorList>
            <consortium name="WormBaseParasite"/>
        </authorList>
    </citation>
    <scope>IDENTIFICATION</scope>
</reference>
<name>A0A915I2D5_ROMCU</name>
<accession>A0A915I2D5</accession>
<dbReference type="AlphaFoldDB" id="A0A915I2D5"/>
<dbReference type="Proteomes" id="UP000887565">
    <property type="component" value="Unplaced"/>
</dbReference>
<dbReference type="WBParaSite" id="nRc.2.0.1.t07871-RA">
    <property type="protein sequence ID" value="nRc.2.0.1.t07871-RA"/>
    <property type="gene ID" value="nRc.2.0.1.g07871"/>
</dbReference>